<accession>A0ABT4Z3A6</accession>
<evidence type="ECO:0008006" key="8">
    <source>
        <dbReference type="Google" id="ProtNLM"/>
    </source>
</evidence>
<keyword evidence="4 5" id="KW-0472">Membrane</keyword>
<dbReference type="SUPFAM" id="SSF144091">
    <property type="entry name" value="Rhomboid-like"/>
    <property type="match status" value="1"/>
</dbReference>
<gene>
    <name evidence="6" type="ORF">PM085_06745</name>
</gene>
<evidence type="ECO:0000313" key="6">
    <source>
        <dbReference type="EMBL" id="MDB2291985.1"/>
    </source>
</evidence>
<evidence type="ECO:0000256" key="4">
    <source>
        <dbReference type="ARBA" id="ARBA00023136"/>
    </source>
</evidence>
<evidence type="ECO:0000256" key="2">
    <source>
        <dbReference type="ARBA" id="ARBA00022692"/>
    </source>
</evidence>
<reference evidence="6 7" key="1">
    <citation type="submission" date="2023-01" db="EMBL/GenBank/DDBJ databases">
        <title>Halorubrum ezzemoulense from Santa Pola, Spain.</title>
        <authorList>
            <person name="Feng Y."/>
            <person name="Louyakis A.S."/>
            <person name="Gogarten J.P."/>
        </authorList>
    </citation>
    <scope>NUCLEOTIDE SEQUENCE [LARGE SCALE GENOMIC DNA]</scope>
    <source>
        <strain evidence="6 7">AMM015</strain>
    </source>
</reference>
<dbReference type="RefSeq" id="WP_271941085.1">
    <property type="nucleotide sequence ID" value="NZ_JAQLTZ010000002.1"/>
</dbReference>
<protein>
    <recommendedName>
        <fullName evidence="8">Rhomboid family intramembrane serine protease</fullName>
    </recommendedName>
</protein>
<feature type="transmembrane region" description="Helical" evidence="5">
    <location>
        <begin position="222"/>
        <end position="244"/>
    </location>
</feature>
<evidence type="ECO:0000313" key="7">
    <source>
        <dbReference type="Proteomes" id="UP001210528"/>
    </source>
</evidence>
<dbReference type="Proteomes" id="UP001210528">
    <property type="component" value="Unassembled WGS sequence"/>
</dbReference>
<feature type="transmembrane region" description="Helical" evidence="5">
    <location>
        <begin position="62"/>
        <end position="85"/>
    </location>
</feature>
<feature type="transmembrane region" description="Helical" evidence="5">
    <location>
        <begin position="129"/>
        <end position="148"/>
    </location>
</feature>
<feature type="transmembrane region" description="Helical" evidence="5">
    <location>
        <begin position="184"/>
        <end position="202"/>
    </location>
</feature>
<keyword evidence="2 5" id="KW-0812">Transmembrane</keyword>
<name>A0ABT4Z3A6_HALEZ</name>
<sequence length="272" mass="28734">MVNLGASSRYGVGSDLILILLISALLASIHFLAPTALQQQLALTPSDPQWYTVFTAAYVHASASHLTGNLFGYFLAVSYTYWLCLHTNRRQWFRRTTIALLFVTPIVVNIGNVLAFGSVLPEVEGYSRGFSGVVGGFGGFLLVAFVVAVKDTYGSELAEVVGVSLVLLLLLLVSLVYSGGIQPLVAGLVAFGIGLQVIGTLYERDWELPTVNVASRTFAFQVVSGGLVVVVLAVLVVSLFPVGLVEGGTFTNIVGHGVGIVTGGVLCAAFYT</sequence>
<evidence type="ECO:0000256" key="5">
    <source>
        <dbReference type="SAM" id="Phobius"/>
    </source>
</evidence>
<organism evidence="6 7">
    <name type="scientific">Halorubrum ezzemoulense</name>
    <name type="common">Halorubrum chaoviator</name>
    <dbReference type="NCBI Taxonomy" id="337243"/>
    <lineage>
        <taxon>Archaea</taxon>
        <taxon>Methanobacteriati</taxon>
        <taxon>Methanobacteriota</taxon>
        <taxon>Stenosarchaea group</taxon>
        <taxon>Halobacteria</taxon>
        <taxon>Halobacteriales</taxon>
        <taxon>Haloferacaceae</taxon>
        <taxon>Halorubrum</taxon>
    </lineage>
</organism>
<comment type="caution">
    <text evidence="6">The sequence shown here is derived from an EMBL/GenBank/DDBJ whole genome shotgun (WGS) entry which is preliminary data.</text>
</comment>
<feature type="transmembrane region" description="Helical" evidence="5">
    <location>
        <begin position="250"/>
        <end position="271"/>
    </location>
</feature>
<feature type="transmembrane region" description="Helical" evidence="5">
    <location>
        <begin position="97"/>
        <end position="117"/>
    </location>
</feature>
<evidence type="ECO:0000256" key="1">
    <source>
        <dbReference type="ARBA" id="ARBA00004141"/>
    </source>
</evidence>
<dbReference type="EMBL" id="JAQLUK010000004">
    <property type="protein sequence ID" value="MDB2291985.1"/>
    <property type="molecule type" value="Genomic_DNA"/>
</dbReference>
<comment type="subcellular location">
    <subcellularLocation>
        <location evidence="1">Membrane</location>
        <topology evidence="1">Multi-pass membrane protein</topology>
    </subcellularLocation>
</comment>
<keyword evidence="3 5" id="KW-1133">Transmembrane helix</keyword>
<dbReference type="InterPro" id="IPR035952">
    <property type="entry name" value="Rhomboid-like_sf"/>
</dbReference>
<dbReference type="Gene3D" id="1.20.1540.10">
    <property type="entry name" value="Rhomboid-like"/>
    <property type="match status" value="1"/>
</dbReference>
<feature type="transmembrane region" description="Helical" evidence="5">
    <location>
        <begin position="160"/>
        <end position="178"/>
    </location>
</feature>
<keyword evidence="7" id="KW-1185">Reference proteome</keyword>
<proteinExistence type="predicted"/>
<evidence type="ECO:0000256" key="3">
    <source>
        <dbReference type="ARBA" id="ARBA00022989"/>
    </source>
</evidence>